<feature type="transmembrane region" description="Helical" evidence="1">
    <location>
        <begin position="32"/>
        <end position="50"/>
    </location>
</feature>
<organism evidence="2 3">
    <name type="scientific">Arthrobacter rhombi</name>
    <dbReference type="NCBI Taxonomy" id="71253"/>
    <lineage>
        <taxon>Bacteria</taxon>
        <taxon>Bacillati</taxon>
        <taxon>Actinomycetota</taxon>
        <taxon>Actinomycetes</taxon>
        <taxon>Micrococcales</taxon>
        <taxon>Micrococcaceae</taxon>
        <taxon>Arthrobacter</taxon>
    </lineage>
</organism>
<keyword evidence="3" id="KW-1185">Reference proteome</keyword>
<keyword evidence="1" id="KW-0812">Transmembrane</keyword>
<evidence type="ECO:0000313" key="3">
    <source>
        <dbReference type="Proteomes" id="UP000195913"/>
    </source>
</evidence>
<dbReference type="Proteomes" id="UP000195913">
    <property type="component" value="Unassembled WGS sequence"/>
</dbReference>
<protein>
    <submittedName>
        <fullName evidence="2">Uncharacterized protein</fullName>
    </submittedName>
</protein>
<dbReference type="AlphaFoldDB" id="A0A1R4F6K9"/>
<accession>A0A1R4F6K9</accession>
<keyword evidence="1" id="KW-0472">Membrane</keyword>
<name>A0A1R4F6K9_9MICC</name>
<feature type="transmembrane region" description="Helical" evidence="1">
    <location>
        <begin position="9"/>
        <end position="26"/>
    </location>
</feature>
<dbReference type="RefSeq" id="WP_086994940.1">
    <property type="nucleotide sequence ID" value="NZ_FUHW01000012.1"/>
</dbReference>
<dbReference type="EMBL" id="FUHW01000012">
    <property type="protein sequence ID" value="SJM51516.1"/>
    <property type="molecule type" value="Genomic_DNA"/>
</dbReference>
<evidence type="ECO:0000313" key="2">
    <source>
        <dbReference type="EMBL" id="SJM51516.1"/>
    </source>
</evidence>
<gene>
    <name evidence="2" type="ORF">FM101_02470</name>
</gene>
<reference evidence="2 3" key="1">
    <citation type="submission" date="2017-02" db="EMBL/GenBank/DDBJ databases">
        <authorList>
            <person name="Peterson S.W."/>
        </authorList>
    </citation>
    <scope>NUCLEOTIDE SEQUENCE [LARGE SCALE GENOMIC DNA]</scope>
    <source>
        <strain evidence="2 3">B Ar 00.02</strain>
    </source>
</reference>
<keyword evidence="1" id="KW-1133">Transmembrane helix</keyword>
<proteinExistence type="predicted"/>
<sequence>MNIEFLRNPWFMLAVVLFASGAFLVAVLHQPVAGPVVMGVGVVAVAFAVYRHGGWNGRNRG</sequence>
<evidence type="ECO:0000256" key="1">
    <source>
        <dbReference type="SAM" id="Phobius"/>
    </source>
</evidence>